<accession>G9ZI00</accession>
<dbReference type="InterPro" id="IPR027417">
    <property type="entry name" value="P-loop_NTPase"/>
</dbReference>
<comment type="caution">
    <text evidence="1">The sequence shown here is derived from an EMBL/GenBank/DDBJ whole genome shotgun (WGS) entry which is preliminary data.</text>
</comment>
<dbReference type="AlphaFoldDB" id="G9ZI00"/>
<reference evidence="1 2" key="1">
    <citation type="submission" date="2011-08" db="EMBL/GenBank/DDBJ databases">
        <authorList>
            <person name="Weinstock G."/>
            <person name="Sodergren E."/>
            <person name="Clifton S."/>
            <person name="Fulton L."/>
            <person name="Fulton B."/>
            <person name="Courtney L."/>
            <person name="Fronick C."/>
            <person name="Harrison M."/>
            <person name="Strong C."/>
            <person name="Farmer C."/>
            <person name="Delahaunty K."/>
            <person name="Markovic C."/>
            <person name="Hall O."/>
            <person name="Minx P."/>
            <person name="Tomlinson C."/>
            <person name="Mitreva M."/>
            <person name="Hou S."/>
            <person name="Chen J."/>
            <person name="Wollam A."/>
            <person name="Pepin K.H."/>
            <person name="Johnson M."/>
            <person name="Bhonagiri V."/>
            <person name="Zhang X."/>
            <person name="Suruliraj S."/>
            <person name="Warren W."/>
            <person name="Chinwalla A."/>
            <person name="Mardis E.R."/>
            <person name="Wilson R.K."/>
        </authorList>
    </citation>
    <scope>NUCLEOTIDE SEQUENCE [LARGE SCALE GENOMIC DNA]</scope>
    <source>
        <strain evidence="1 2">F0432</strain>
    </source>
</reference>
<dbReference type="SUPFAM" id="SSF52540">
    <property type="entry name" value="P-loop containing nucleoside triphosphate hydrolases"/>
    <property type="match status" value="1"/>
</dbReference>
<dbReference type="Proteomes" id="UP000004750">
    <property type="component" value="Unassembled WGS sequence"/>
</dbReference>
<gene>
    <name evidence="1" type="ORF">HMPREF9080_02409</name>
</gene>
<proteinExistence type="predicted"/>
<evidence type="ECO:0000313" key="1">
    <source>
        <dbReference type="EMBL" id="EHM52335.1"/>
    </source>
</evidence>
<dbReference type="HOGENOM" id="CLU_000604_1_15_6"/>
<name>G9ZI00_9GAMM</name>
<evidence type="ECO:0008006" key="3">
    <source>
        <dbReference type="Google" id="ProtNLM"/>
    </source>
</evidence>
<dbReference type="STRING" id="797473.HMPREF9080_02409"/>
<sequence>MAEPLIRIKNLYRRFKSGEGEVTILNDLNLEIEAGEMVAIIGRRGQANPP</sequence>
<protein>
    <recommendedName>
        <fullName evidence="3">ABC transporter domain-containing protein</fullName>
    </recommendedName>
</protein>
<dbReference type="EMBL" id="AGCM01000141">
    <property type="protein sequence ID" value="EHM52335.1"/>
    <property type="molecule type" value="Genomic_DNA"/>
</dbReference>
<dbReference type="Gene3D" id="3.40.50.300">
    <property type="entry name" value="P-loop containing nucleotide triphosphate hydrolases"/>
    <property type="match status" value="1"/>
</dbReference>
<evidence type="ECO:0000313" key="2">
    <source>
        <dbReference type="Proteomes" id="UP000004750"/>
    </source>
</evidence>
<organism evidence="1 2">
    <name type="scientific">Cardiobacterium valvarum F0432</name>
    <dbReference type="NCBI Taxonomy" id="797473"/>
    <lineage>
        <taxon>Bacteria</taxon>
        <taxon>Pseudomonadati</taxon>
        <taxon>Pseudomonadota</taxon>
        <taxon>Gammaproteobacteria</taxon>
        <taxon>Cardiobacteriales</taxon>
        <taxon>Cardiobacteriaceae</taxon>
        <taxon>Cardiobacterium</taxon>
    </lineage>
</organism>